<evidence type="ECO:0000313" key="2">
    <source>
        <dbReference type="Proteomes" id="UP000009183"/>
    </source>
</evidence>
<dbReference type="EMBL" id="FN596245">
    <property type="protein sequence ID" value="CBI33592.3"/>
    <property type="molecule type" value="Genomic_DNA"/>
</dbReference>
<sequence length="27" mass="2878">MGGATHSSHLSFGESNLVRSPLLPVKR</sequence>
<protein>
    <submittedName>
        <fullName evidence="1">Uncharacterized protein</fullName>
    </submittedName>
</protein>
<name>D7TSX0_VITVI</name>
<proteinExistence type="predicted"/>
<gene>
    <name evidence="1" type="ordered locus">VIT_14s0006g02150</name>
</gene>
<dbReference type="PaxDb" id="29760-VIT_14s0006g02150.t01"/>
<organism evidence="1 2">
    <name type="scientific">Vitis vinifera</name>
    <name type="common">Grape</name>
    <dbReference type="NCBI Taxonomy" id="29760"/>
    <lineage>
        <taxon>Eukaryota</taxon>
        <taxon>Viridiplantae</taxon>
        <taxon>Streptophyta</taxon>
        <taxon>Embryophyta</taxon>
        <taxon>Tracheophyta</taxon>
        <taxon>Spermatophyta</taxon>
        <taxon>Magnoliopsida</taxon>
        <taxon>eudicotyledons</taxon>
        <taxon>Gunneridae</taxon>
        <taxon>Pentapetalae</taxon>
        <taxon>rosids</taxon>
        <taxon>Vitales</taxon>
        <taxon>Vitaceae</taxon>
        <taxon>Viteae</taxon>
        <taxon>Vitis</taxon>
    </lineage>
</organism>
<dbReference type="InParanoid" id="D7TSX0"/>
<evidence type="ECO:0000313" key="1">
    <source>
        <dbReference type="EMBL" id="CBI33592.3"/>
    </source>
</evidence>
<accession>D7TSX0</accession>
<dbReference type="HOGENOM" id="CLU_3415635_0_0_1"/>
<keyword evidence="2" id="KW-1185">Reference proteome</keyword>
<dbReference type="Proteomes" id="UP000009183">
    <property type="component" value="Chromosome 14"/>
</dbReference>
<dbReference type="AlphaFoldDB" id="D7TSX0"/>
<reference evidence="2" key="1">
    <citation type="journal article" date="2007" name="Nature">
        <title>The grapevine genome sequence suggests ancestral hexaploidization in major angiosperm phyla.</title>
        <authorList>
            <consortium name="The French-Italian Public Consortium for Grapevine Genome Characterization."/>
            <person name="Jaillon O."/>
            <person name="Aury J.-M."/>
            <person name="Noel B."/>
            <person name="Policriti A."/>
            <person name="Clepet C."/>
            <person name="Casagrande A."/>
            <person name="Choisne N."/>
            <person name="Aubourg S."/>
            <person name="Vitulo N."/>
            <person name="Jubin C."/>
            <person name="Vezzi A."/>
            <person name="Legeai F."/>
            <person name="Hugueney P."/>
            <person name="Dasilva C."/>
            <person name="Horner D."/>
            <person name="Mica E."/>
            <person name="Jublot D."/>
            <person name="Poulain J."/>
            <person name="Bruyere C."/>
            <person name="Billault A."/>
            <person name="Segurens B."/>
            <person name="Gouyvenoux M."/>
            <person name="Ugarte E."/>
            <person name="Cattonaro F."/>
            <person name="Anthouard V."/>
            <person name="Vico V."/>
            <person name="Del Fabbro C."/>
            <person name="Alaux M."/>
            <person name="Di Gaspero G."/>
            <person name="Dumas V."/>
            <person name="Felice N."/>
            <person name="Paillard S."/>
            <person name="Juman I."/>
            <person name="Moroldo M."/>
            <person name="Scalabrin S."/>
            <person name="Canaguier A."/>
            <person name="Le Clainche I."/>
            <person name="Malacrida G."/>
            <person name="Durand E."/>
            <person name="Pesole G."/>
            <person name="Laucou V."/>
            <person name="Chatelet P."/>
            <person name="Merdinoglu D."/>
            <person name="Delledonne M."/>
            <person name="Pezzotti M."/>
            <person name="Lecharny A."/>
            <person name="Scarpelli C."/>
            <person name="Artiguenave F."/>
            <person name="Pe M.E."/>
            <person name="Valle G."/>
            <person name="Morgante M."/>
            <person name="Caboche M."/>
            <person name="Adam-Blondon A.-F."/>
            <person name="Weissenbach J."/>
            <person name="Quetier F."/>
            <person name="Wincker P."/>
        </authorList>
    </citation>
    <scope>NUCLEOTIDE SEQUENCE [LARGE SCALE GENOMIC DNA]</scope>
    <source>
        <strain evidence="2">cv. Pinot noir / PN40024</strain>
    </source>
</reference>